<feature type="transmembrane region" description="Helical" evidence="9">
    <location>
        <begin position="63"/>
        <end position="82"/>
    </location>
</feature>
<dbReference type="Proteomes" id="UP000242662">
    <property type="component" value="Unassembled WGS sequence"/>
</dbReference>
<gene>
    <name evidence="10" type="ORF">SAMN05421737_1076</name>
</gene>
<keyword evidence="4 8" id="KW-1003">Cell membrane</keyword>
<dbReference type="PANTHER" id="PTHR34702">
    <property type="entry name" value="NA(+)/H(+) ANTIPORTER SUBUNIT F1"/>
    <property type="match status" value="1"/>
</dbReference>
<name>A0A1G6KEI4_9BACI</name>
<accession>A0A1G6KEI4</accession>
<dbReference type="RefSeq" id="WP_090775835.1">
    <property type="nucleotide sequence ID" value="NZ_FMYM01000007.1"/>
</dbReference>
<dbReference type="OrthoDB" id="9799958at2"/>
<evidence type="ECO:0000313" key="11">
    <source>
        <dbReference type="Proteomes" id="UP000242662"/>
    </source>
</evidence>
<dbReference type="EMBL" id="FMYM01000007">
    <property type="protein sequence ID" value="SDC29512.1"/>
    <property type="molecule type" value="Genomic_DNA"/>
</dbReference>
<organism evidence="10 11">
    <name type="scientific">Shouchella lonarensis</name>
    <dbReference type="NCBI Taxonomy" id="1464122"/>
    <lineage>
        <taxon>Bacteria</taxon>
        <taxon>Bacillati</taxon>
        <taxon>Bacillota</taxon>
        <taxon>Bacilli</taxon>
        <taxon>Bacillales</taxon>
        <taxon>Bacillaceae</taxon>
        <taxon>Shouchella</taxon>
    </lineage>
</organism>
<evidence type="ECO:0000256" key="1">
    <source>
        <dbReference type="ARBA" id="ARBA00004651"/>
    </source>
</evidence>
<keyword evidence="11" id="KW-1185">Reference proteome</keyword>
<evidence type="ECO:0000256" key="3">
    <source>
        <dbReference type="ARBA" id="ARBA00022448"/>
    </source>
</evidence>
<dbReference type="AlphaFoldDB" id="A0A1G6KEI4"/>
<reference evidence="11" key="1">
    <citation type="submission" date="2016-09" db="EMBL/GenBank/DDBJ databases">
        <authorList>
            <person name="Varghese N."/>
            <person name="Submissions S."/>
        </authorList>
    </citation>
    <scope>NUCLEOTIDE SEQUENCE [LARGE SCALE GENOMIC DNA]</scope>
    <source>
        <strain evidence="11">25nlg</strain>
    </source>
</reference>
<feature type="transmembrane region" description="Helical" evidence="9">
    <location>
        <begin position="34"/>
        <end position="54"/>
    </location>
</feature>
<dbReference type="GO" id="GO:0005886">
    <property type="term" value="C:plasma membrane"/>
    <property type="evidence" value="ECO:0007669"/>
    <property type="project" value="UniProtKB-SubCell"/>
</dbReference>
<dbReference type="Pfam" id="PF04066">
    <property type="entry name" value="MrpF_PhaF"/>
    <property type="match status" value="1"/>
</dbReference>
<dbReference type="PANTHER" id="PTHR34702:SF1">
    <property type="entry name" value="NA(+)_H(+) ANTIPORTER SUBUNIT F"/>
    <property type="match status" value="1"/>
</dbReference>
<comment type="similarity">
    <text evidence="2 8">Belongs to the CPA3 antiporters (TC 2.A.63) subunit F family.</text>
</comment>
<sequence>MFNTCLSVALIILGIAALLCLVRAVIGPTVYDRIVALDTLGLLLISFIGILMMLHDTVAYTEVLLVVGILAFVGSVAMAKFLERGDLFDSD</sequence>
<keyword evidence="5 9" id="KW-0812">Transmembrane</keyword>
<dbReference type="NCBIfam" id="NF009248">
    <property type="entry name" value="PRK12600.1"/>
    <property type="match status" value="1"/>
</dbReference>
<keyword evidence="6 9" id="KW-1133">Transmembrane helix</keyword>
<dbReference type="STRING" id="1464122.SAMN05421737_1076"/>
<dbReference type="PIRSF" id="PIRSF028784">
    <property type="entry name" value="MrpF"/>
    <property type="match status" value="1"/>
</dbReference>
<evidence type="ECO:0000256" key="2">
    <source>
        <dbReference type="ARBA" id="ARBA00009212"/>
    </source>
</evidence>
<evidence type="ECO:0000313" key="10">
    <source>
        <dbReference type="EMBL" id="SDC29512.1"/>
    </source>
</evidence>
<evidence type="ECO:0000256" key="9">
    <source>
        <dbReference type="SAM" id="Phobius"/>
    </source>
</evidence>
<proteinExistence type="inferred from homology"/>
<keyword evidence="3 8" id="KW-0813">Transport</keyword>
<evidence type="ECO:0000256" key="4">
    <source>
        <dbReference type="ARBA" id="ARBA00022475"/>
    </source>
</evidence>
<evidence type="ECO:0000256" key="8">
    <source>
        <dbReference type="PIRNR" id="PIRNR028784"/>
    </source>
</evidence>
<protein>
    <submittedName>
        <fullName evidence="10">Multisubunit sodium/proton antiporter, MrpF subunit</fullName>
    </submittedName>
</protein>
<keyword evidence="7 8" id="KW-0472">Membrane</keyword>
<evidence type="ECO:0000256" key="6">
    <source>
        <dbReference type="ARBA" id="ARBA00022989"/>
    </source>
</evidence>
<keyword evidence="8" id="KW-0406">Ion transport</keyword>
<evidence type="ECO:0000256" key="7">
    <source>
        <dbReference type="ARBA" id="ARBA00023136"/>
    </source>
</evidence>
<dbReference type="InterPro" id="IPR007208">
    <property type="entry name" value="MrpF/PhaF-like"/>
</dbReference>
<keyword evidence="8" id="KW-0050">Antiport</keyword>
<dbReference type="GO" id="GO:0015385">
    <property type="term" value="F:sodium:proton antiporter activity"/>
    <property type="evidence" value="ECO:0007669"/>
    <property type="project" value="TreeGrafter"/>
</dbReference>
<evidence type="ECO:0000256" key="5">
    <source>
        <dbReference type="ARBA" id="ARBA00022692"/>
    </source>
</evidence>
<comment type="subcellular location">
    <subcellularLocation>
        <location evidence="1 8">Cell membrane</location>
        <topology evidence="1 8">Multi-pass membrane protein</topology>
    </subcellularLocation>
</comment>